<name>A0ABX1JSR3_9MICC</name>
<keyword evidence="3" id="KW-1185">Reference proteome</keyword>
<dbReference type="PRINTS" id="PR00080">
    <property type="entry name" value="SDRFAMILY"/>
</dbReference>
<sequence>GRAAALAFGAEGARVVASDIDPQAAAGTAELVAVSGGAAAAFPPGVCVEQDVAALVGFALSRYGGLDAALNNAGIPGIVGPLDALDDAGWNRVQDTNLRGVWLCLKHEARHMKARGGGAIVNVSSVAGIVGNPGSAAYTAAKHGVVGLTRAAAGEYGAAGIR</sequence>
<dbReference type="PANTHER" id="PTHR42820">
    <property type="entry name" value="SHORT-CHAIN DEHYDROGENASE REDUCTASE"/>
    <property type="match status" value="1"/>
</dbReference>
<dbReference type="SUPFAM" id="SSF51735">
    <property type="entry name" value="NAD(P)-binding Rossmann-fold domains"/>
    <property type="match status" value="1"/>
</dbReference>
<protein>
    <submittedName>
        <fullName evidence="2">SDR family oxidoreductase</fullName>
    </submittedName>
</protein>
<comment type="caution">
    <text evidence="2">The sequence shown here is derived from an EMBL/GenBank/DDBJ whole genome shotgun (WGS) entry which is preliminary data.</text>
</comment>
<reference evidence="2 3" key="1">
    <citation type="submission" date="2020-04" db="EMBL/GenBank/DDBJ databases">
        <authorList>
            <person name="Liu S."/>
        </authorList>
    </citation>
    <scope>NUCLEOTIDE SEQUENCE [LARGE SCALE GENOMIC DNA]</scope>
    <source>
        <strain evidence="2 3">CGMCC 1.15091</strain>
    </source>
</reference>
<feature type="non-terminal residue" evidence="2">
    <location>
        <position position="1"/>
    </location>
</feature>
<dbReference type="PROSITE" id="PS00061">
    <property type="entry name" value="ADH_SHORT"/>
    <property type="match status" value="1"/>
</dbReference>
<dbReference type="Proteomes" id="UP000523795">
    <property type="component" value="Unassembled WGS sequence"/>
</dbReference>
<comment type="similarity">
    <text evidence="1">Belongs to the short-chain dehydrogenases/reductases (SDR) family.</text>
</comment>
<dbReference type="Gene3D" id="3.40.50.720">
    <property type="entry name" value="NAD(P)-binding Rossmann-like Domain"/>
    <property type="match status" value="1"/>
</dbReference>
<feature type="non-terminal residue" evidence="2">
    <location>
        <position position="162"/>
    </location>
</feature>
<dbReference type="PRINTS" id="PR00081">
    <property type="entry name" value="GDHRDH"/>
</dbReference>
<dbReference type="InterPro" id="IPR020904">
    <property type="entry name" value="Sc_DH/Rdtase_CS"/>
</dbReference>
<evidence type="ECO:0000256" key="1">
    <source>
        <dbReference type="ARBA" id="ARBA00006484"/>
    </source>
</evidence>
<accession>A0ABX1JSR3</accession>
<proteinExistence type="inferred from homology"/>
<evidence type="ECO:0000313" key="3">
    <source>
        <dbReference type="Proteomes" id="UP000523795"/>
    </source>
</evidence>
<dbReference type="EMBL" id="JAAZSR010000308">
    <property type="protein sequence ID" value="NKX51786.1"/>
    <property type="molecule type" value="Genomic_DNA"/>
</dbReference>
<gene>
    <name evidence="2" type="ORF">HER39_14675</name>
</gene>
<dbReference type="InterPro" id="IPR036291">
    <property type="entry name" value="NAD(P)-bd_dom_sf"/>
</dbReference>
<dbReference type="PANTHER" id="PTHR42820:SF1">
    <property type="entry name" value="SHORT-CHAIN DEHYDROGENASE_REDUCTASE FAMILY PROTEIN"/>
    <property type="match status" value="1"/>
</dbReference>
<evidence type="ECO:0000313" key="2">
    <source>
        <dbReference type="EMBL" id="NKX51786.1"/>
    </source>
</evidence>
<dbReference type="CDD" id="cd05233">
    <property type="entry name" value="SDR_c"/>
    <property type="match status" value="1"/>
</dbReference>
<dbReference type="Pfam" id="PF00106">
    <property type="entry name" value="adh_short"/>
    <property type="match status" value="1"/>
</dbReference>
<organism evidence="2 3">
    <name type="scientific">Arthrobacter deserti</name>
    <dbReference type="NCBI Taxonomy" id="1742687"/>
    <lineage>
        <taxon>Bacteria</taxon>
        <taxon>Bacillati</taxon>
        <taxon>Actinomycetota</taxon>
        <taxon>Actinomycetes</taxon>
        <taxon>Micrococcales</taxon>
        <taxon>Micrococcaceae</taxon>
        <taxon>Arthrobacter</taxon>
    </lineage>
</organism>
<dbReference type="InterPro" id="IPR002347">
    <property type="entry name" value="SDR_fam"/>
</dbReference>